<dbReference type="InterPro" id="IPR008147">
    <property type="entry name" value="Gln_synt_N"/>
</dbReference>
<evidence type="ECO:0000256" key="2">
    <source>
        <dbReference type="ARBA" id="ARBA00022598"/>
    </source>
</evidence>
<name>A0A1W1WCS9_SULTA</name>
<evidence type="ECO:0000313" key="10">
    <source>
        <dbReference type="Proteomes" id="UP000192660"/>
    </source>
</evidence>
<dbReference type="EMBL" id="FWWY01000001">
    <property type="protein sequence ID" value="SMC03979.1"/>
    <property type="molecule type" value="Genomic_DNA"/>
</dbReference>
<keyword evidence="2" id="KW-0436">Ligase</keyword>
<evidence type="ECO:0000256" key="6">
    <source>
        <dbReference type="RuleBase" id="RU000384"/>
    </source>
</evidence>
<dbReference type="PROSITE" id="PS51986">
    <property type="entry name" value="GS_BETA_GRASP"/>
    <property type="match status" value="1"/>
</dbReference>
<dbReference type="InterPro" id="IPR008146">
    <property type="entry name" value="Gln_synth_cat_dom"/>
</dbReference>
<dbReference type="InterPro" id="IPR036651">
    <property type="entry name" value="Gln_synt_N_sf"/>
</dbReference>
<gene>
    <name evidence="9" type="ORF">SAMN00768000_1386</name>
</gene>
<dbReference type="GO" id="GO:0005524">
    <property type="term" value="F:ATP binding"/>
    <property type="evidence" value="ECO:0007669"/>
    <property type="project" value="UniProtKB-KW"/>
</dbReference>
<dbReference type="SMART" id="SM01230">
    <property type="entry name" value="Gln-synt_C"/>
    <property type="match status" value="1"/>
</dbReference>
<sequence length="444" mass="49348">MELEDVLQKVQEQDIRFVRFLYCDNGGIIRGKSAYAPTLPARLSSGIGLTVAMQAMNSLDQLQAVDGMGPVGEVRLVPDLSTFQVLPYAPNTAAVLTVMTTLDGHPWDACPRSFLARMDQKAKAMGITIQASIENEFSLVQDDKPWDETLCFSSQGMLISQDFIDDLAKSLEQQGIILEQYYPELAHGQHEISVRHRPVMEAASQQLYIRETIRAVAKRHGLQVSFAPKPWLDQAGNGGHIHFSARDDEGNNLFYDPRDPYRLSIMGYQFMAGILFHLPALLALTTPTVNSYQRLVPNAWSSSYACWGPDNREAPLRIASPIKTQEQQSVNVEFKPADLTSNPYLALGALIAAGLDGIAHKLDPKEPVLSNPDDIPASEREARGIIRLPGSLDQALDHLAQDAVLQEAMGEMLVQSYLAVKRSEVAFYQNKSPEEIAAWHRFRY</sequence>
<evidence type="ECO:0000256" key="4">
    <source>
        <dbReference type="ARBA" id="ARBA00022840"/>
    </source>
</evidence>
<dbReference type="SUPFAM" id="SSF55931">
    <property type="entry name" value="Glutamine synthetase/guanido kinase"/>
    <property type="match status" value="1"/>
</dbReference>
<dbReference type="GO" id="GO:0004356">
    <property type="term" value="F:glutamine synthetase activity"/>
    <property type="evidence" value="ECO:0007669"/>
    <property type="project" value="InterPro"/>
</dbReference>
<evidence type="ECO:0000313" key="9">
    <source>
        <dbReference type="EMBL" id="SMC03979.1"/>
    </source>
</evidence>
<dbReference type="PROSITE" id="PS51987">
    <property type="entry name" value="GS_CATALYTIC"/>
    <property type="match status" value="1"/>
</dbReference>
<dbReference type="RefSeq" id="WP_084661129.1">
    <property type="nucleotide sequence ID" value="NZ_FWWY01000001.1"/>
</dbReference>
<dbReference type="InterPro" id="IPR014746">
    <property type="entry name" value="Gln_synth/guanido_kin_cat_dom"/>
</dbReference>
<proteinExistence type="inferred from homology"/>
<dbReference type="OrthoDB" id="9807095at2"/>
<comment type="similarity">
    <text evidence="1 5 6">Belongs to the glutamine synthetase family.</text>
</comment>
<dbReference type="Pfam" id="PF16952">
    <property type="entry name" value="Gln-synt_N_2"/>
    <property type="match status" value="1"/>
</dbReference>
<evidence type="ECO:0000256" key="3">
    <source>
        <dbReference type="ARBA" id="ARBA00022741"/>
    </source>
</evidence>
<dbReference type="GO" id="GO:0006542">
    <property type="term" value="P:glutamine biosynthetic process"/>
    <property type="evidence" value="ECO:0007669"/>
    <property type="project" value="InterPro"/>
</dbReference>
<evidence type="ECO:0000256" key="5">
    <source>
        <dbReference type="PROSITE-ProRule" id="PRU01330"/>
    </source>
</evidence>
<protein>
    <submittedName>
        <fullName evidence="9">Glutamine synthetase</fullName>
    </submittedName>
</protein>
<feature type="domain" description="GS beta-grasp" evidence="7">
    <location>
        <begin position="13"/>
        <end position="104"/>
    </location>
</feature>
<accession>A0A1W1WCS9</accession>
<evidence type="ECO:0000256" key="1">
    <source>
        <dbReference type="ARBA" id="ARBA00009897"/>
    </source>
</evidence>
<keyword evidence="3" id="KW-0547">Nucleotide-binding</keyword>
<dbReference type="STRING" id="28034.BFX07_14040"/>
<dbReference type="SUPFAM" id="SSF54368">
    <property type="entry name" value="Glutamine synthetase, N-terminal domain"/>
    <property type="match status" value="1"/>
</dbReference>
<organism evidence="9 10">
    <name type="scientific">Sulfobacillus thermosulfidooxidans (strain DSM 9293 / VKM B-1269 / AT-1)</name>
    <dbReference type="NCBI Taxonomy" id="929705"/>
    <lineage>
        <taxon>Bacteria</taxon>
        <taxon>Bacillati</taxon>
        <taxon>Bacillota</taxon>
        <taxon>Clostridia</taxon>
        <taxon>Eubacteriales</taxon>
        <taxon>Clostridiales Family XVII. Incertae Sedis</taxon>
        <taxon>Sulfobacillus</taxon>
    </lineage>
</organism>
<keyword evidence="4" id="KW-0067">ATP-binding</keyword>
<reference evidence="10" key="1">
    <citation type="submission" date="2017-04" db="EMBL/GenBank/DDBJ databases">
        <authorList>
            <person name="Varghese N."/>
            <person name="Submissions S."/>
        </authorList>
    </citation>
    <scope>NUCLEOTIDE SEQUENCE [LARGE SCALE GENOMIC DNA]</scope>
    <source>
        <strain evidence="10">DSM 9293</strain>
    </source>
</reference>
<dbReference type="PANTHER" id="PTHR43785:SF2">
    <property type="entry name" value="TYPE-1 GLUTAMINE SYNTHETASE 1"/>
    <property type="match status" value="1"/>
</dbReference>
<dbReference type="PANTHER" id="PTHR43785">
    <property type="entry name" value="GAMMA-GLUTAMYLPUTRESCINE SYNTHETASE"/>
    <property type="match status" value="1"/>
</dbReference>
<dbReference type="Gene3D" id="3.10.20.70">
    <property type="entry name" value="Glutamine synthetase, N-terminal domain"/>
    <property type="match status" value="1"/>
</dbReference>
<evidence type="ECO:0000259" key="7">
    <source>
        <dbReference type="PROSITE" id="PS51986"/>
    </source>
</evidence>
<evidence type="ECO:0000259" key="8">
    <source>
        <dbReference type="PROSITE" id="PS51987"/>
    </source>
</evidence>
<dbReference type="Gene3D" id="3.30.590.10">
    <property type="entry name" value="Glutamine synthetase/guanido kinase, catalytic domain"/>
    <property type="match status" value="1"/>
</dbReference>
<dbReference type="Proteomes" id="UP000192660">
    <property type="component" value="Unassembled WGS sequence"/>
</dbReference>
<feature type="domain" description="GS catalytic" evidence="8">
    <location>
        <begin position="111"/>
        <end position="444"/>
    </location>
</feature>
<dbReference type="AlphaFoldDB" id="A0A1W1WCS9"/>
<keyword evidence="10" id="KW-1185">Reference proteome</keyword>
<dbReference type="Pfam" id="PF00120">
    <property type="entry name" value="Gln-synt_C"/>
    <property type="match status" value="1"/>
</dbReference>